<dbReference type="Pfam" id="PF00725">
    <property type="entry name" value="3HCDH"/>
    <property type="match status" value="1"/>
</dbReference>
<dbReference type="PIRSF" id="PIRSF000105">
    <property type="entry name" value="HCDH"/>
    <property type="match status" value="1"/>
</dbReference>
<evidence type="ECO:0000313" key="13">
    <source>
        <dbReference type="EMBL" id="MDO7882711.1"/>
    </source>
</evidence>
<comment type="similarity">
    <text evidence="3">Belongs to the 3-hydroxyacyl-CoA dehydrogenase family.</text>
</comment>
<dbReference type="Gene3D" id="1.10.1040.10">
    <property type="entry name" value="N-(1-d-carboxylethyl)-l-norvaline Dehydrogenase, domain 2"/>
    <property type="match status" value="1"/>
</dbReference>
<dbReference type="RefSeq" id="WP_305003144.1">
    <property type="nucleotide sequence ID" value="NZ_JAUQUB010000002.1"/>
</dbReference>
<comment type="subunit">
    <text evidence="4">Homodimer.</text>
</comment>
<evidence type="ECO:0000256" key="9">
    <source>
        <dbReference type="ARBA" id="ARBA00038962"/>
    </source>
</evidence>
<protein>
    <recommendedName>
        <fullName evidence="10">L-gulonate 3-dehydrogenase</fullName>
        <ecNumber evidence="9">1.1.1.45</ecNumber>
    </recommendedName>
    <alternativeName>
        <fullName evidence="10">L-gulonate 3-dehydrogenase</fullName>
    </alternativeName>
</protein>
<keyword evidence="5" id="KW-0963">Cytoplasm</keyword>
<dbReference type="SUPFAM" id="SSF51735">
    <property type="entry name" value="NAD(P)-binding Rossmann-fold domains"/>
    <property type="match status" value="1"/>
</dbReference>
<dbReference type="InterPro" id="IPR013328">
    <property type="entry name" value="6PGD_dom2"/>
</dbReference>
<dbReference type="PANTHER" id="PTHR48075:SF1">
    <property type="entry name" value="LAMBDA-CRYSTALLIN HOMOLOG"/>
    <property type="match status" value="1"/>
</dbReference>
<dbReference type="EC" id="1.1.1.45" evidence="9"/>
<dbReference type="InterPro" id="IPR006108">
    <property type="entry name" value="3HC_DH_C"/>
</dbReference>
<comment type="pathway">
    <text evidence="2">Lipid metabolism; butanoate metabolism.</text>
</comment>
<dbReference type="SUPFAM" id="SSF48179">
    <property type="entry name" value="6-phosphogluconate dehydrogenase C-terminal domain-like"/>
    <property type="match status" value="1"/>
</dbReference>
<dbReference type="InterPro" id="IPR036291">
    <property type="entry name" value="NAD(P)-bd_dom_sf"/>
</dbReference>
<dbReference type="PANTHER" id="PTHR48075">
    <property type="entry name" value="3-HYDROXYACYL-COA DEHYDROGENASE FAMILY PROTEIN"/>
    <property type="match status" value="1"/>
</dbReference>
<gene>
    <name evidence="13" type="ORF">Q5716_10795</name>
</gene>
<evidence type="ECO:0000256" key="2">
    <source>
        <dbReference type="ARBA" id="ARBA00005086"/>
    </source>
</evidence>
<keyword evidence="7" id="KW-0560">Oxidoreductase</keyword>
<evidence type="ECO:0000256" key="4">
    <source>
        <dbReference type="ARBA" id="ARBA00011738"/>
    </source>
</evidence>
<organism evidence="13 14">
    <name type="scientific">Antiquaquibacter soli</name>
    <dbReference type="NCBI Taxonomy" id="3064523"/>
    <lineage>
        <taxon>Bacteria</taxon>
        <taxon>Bacillati</taxon>
        <taxon>Actinomycetota</taxon>
        <taxon>Actinomycetes</taxon>
        <taxon>Micrococcales</taxon>
        <taxon>Microbacteriaceae</taxon>
        <taxon>Antiquaquibacter</taxon>
    </lineage>
</organism>
<dbReference type="Proteomes" id="UP001241072">
    <property type="component" value="Unassembled WGS sequence"/>
</dbReference>
<comment type="subcellular location">
    <subcellularLocation>
        <location evidence="1">Cytoplasm</location>
    </subcellularLocation>
</comment>
<dbReference type="EMBL" id="JAUQUB010000002">
    <property type="protein sequence ID" value="MDO7882711.1"/>
    <property type="molecule type" value="Genomic_DNA"/>
</dbReference>
<keyword evidence="8" id="KW-0520">NAD</keyword>
<dbReference type="Pfam" id="PF02737">
    <property type="entry name" value="3HCDH_N"/>
    <property type="match status" value="1"/>
</dbReference>
<evidence type="ECO:0000259" key="11">
    <source>
        <dbReference type="Pfam" id="PF00725"/>
    </source>
</evidence>
<evidence type="ECO:0000256" key="10">
    <source>
        <dbReference type="ARBA" id="ARBA00042709"/>
    </source>
</evidence>
<dbReference type="Gene3D" id="3.40.50.720">
    <property type="entry name" value="NAD(P)-binding Rossmann-like Domain"/>
    <property type="match status" value="1"/>
</dbReference>
<evidence type="ECO:0000256" key="5">
    <source>
        <dbReference type="ARBA" id="ARBA00022490"/>
    </source>
</evidence>
<comment type="caution">
    <text evidence="13">The sequence shown here is derived from an EMBL/GenBank/DDBJ whole genome shotgun (WGS) entry which is preliminary data.</text>
</comment>
<evidence type="ECO:0000313" key="14">
    <source>
        <dbReference type="Proteomes" id="UP001241072"/>
    </source>
</evidence>
<feature type="domain" description="3-hydroxyacyl-CoA dehydrogenase NAD binding" evidence="12">
    <location>
        <begin position="50"/>
        <end position="157"/>
    </location>
</feature>
<feature type="domain" description="3-hydroxyacyl-CoA dehydrogenase C-terminal" evidence="11">
    <location>
        <begin position="162"/>
        <end position="258"/>
    </location>
</feature>
<name>A0ABT9BNV9_9MICO</name>
<dbReference type="InterPro" id="IPR022694">
    <property type="entry name" value="3-OHacyl-CoA_DH"/>
</dbReference>
<evidence type="ECO:0000256" key="1">
    <source>
        <dbReference type="ARBA" id="ARBA00004496"/>
    </source>
</evidence>
<evidence type="ECO:0000256" key="8">
    <source>
        <dbReference type="ARBA" id="ARBA00023027"/>
    </source>
</evidence>
<evidence type="ECO:0000259" key="12">
    <source>
        <dbReference type="Pfam" id="PF02737"/>
    </source>
</evidence>
<accession>A0ABT9BNV9</accession>
<evidence type="ECO:0000256" key="7">
    <source>
        <dbReference type="ARBA" id="ARBA00023002"/>
    </source>
</evidence>
<proteinExistence type="inferred from homology"/>
<keyword evidence="6" id="KW-0597">Phosphoprotein</keyword>
<evidence type="ECO:0000256" key="6">
    <source>
        <dbReference type="ARBA" id="ARBA00022553"/>
    </source>
</evidence>
<evidence type="ECO:0000256" key="3">
    <source>
        <dbReference type="ARBA" id="ARBA00009463"/>
    </source>
</evidence>
<dbReference type="InterPro" id="IPR008927">
    <property type="entry name" value="6-PGluconate_DH-like_C_sf"/>
</dbReference>
<dbReference type="InterPro" id="IPR006176">
    <property type="entry name" value="3-OHacyl-CoA_DH_NAD-bd"/>
</dbReference>
<keyword evidence="14" id="KW-1185">Reference proteome</keyword>
<sequence>MSAPYPASVLVIGLGTMGRGIVRALRGTVTDLRSFDEAPVTDEPGARRYNDLADAARGVDIIIEAIVEDLSAKRTLLRYLEGIVPEAIIASTTSTFLPSGLATSPAQRRRLLLAHFFNPADVVPLVEVVPAESTDRDAVETVIRMLRATGKSVVRLQREVDGLVANRLQAALIREAMHLRARGVASAEDIDRVLTTGLGPRWSAAGCFEVMDQGGLDVWARVLRRLVPDLASGHECADEVDELVLRGQLGVKSGRGFASHDSDAAERYRHAVEGAFGARRDDS</sequence>
<reference evidence="13 14" key="1">
    <citation type="submission" date="2023-07" db="EMBL/GenBank/DDBJ databases">
        <title>Protaetiibacter sp. nov WY-16 isolated from soil.</title>
        <authorList>
            <person name="Liu B."/>
            <person name="Wan Y."/>
        </authorList>
    </citation>
    <scope>NUCLEOTIDE SEQUENCE [LARGE SCALE GENOMIC DNA]</scope>
    <source>
        <strain evidence="13 14">WY-16</strain>
    </source>
</reference>